<dbReference type="AlphaFoldDB" id="A0A0C2Z9M8"/>
<reference evidence="1 2" key="1">
    <citation type="submission" date="2014-04" db="EMBL/GenBank/DDBJ databases">
        <authorList>
            <consortium name="DOE Joint Genome Institute"/>
            <person name="Kuo A."/>
            <person name="Gay G."/>
            <person name="Dore J."/>
            <person name="Kohler A."/>
            <person name="Nagy L.G."/>
            <person name="Floudas D."/>
            <person name="Copeland A."/>
            <person name="Barry K.W."/>
            <person name="Cichocki N."/>
            <person name="Veneault-Fourrey C."/>
            <person name="LaButti K."/>
            <person name="Lindquist E.A."/>
            <person name="Lipzen A."/>
            <person name="Lundell T."/>
            <person name="Morin E."/>
            <person name="Murat C."/>
            <person name="Sun H."/>
            <person name="Tunlid A."/>
            <person name="Henrissat B."/>
            <person name="Grigoriev I.V."/>
            <person name="Hibbett D.S."/>
            <person name="Martin F."/>
            <person name="Nordberg H.P."/>
            <person name="Cantor M.N."/>
            <person name="Hua S.X."/>
        </authorList>
    </citation>
    <scope>NUCLEOTIDE SEQUENCE [LARGE SCALE GENOMIC DNA]</scope>
    <source>
        <strain evidence="2">h7</strain>
    </source>
</reference>
<keyword evidence="2" id="KW-1185">Reference proteome</keyword>
<dbReference type="Proteomes" id="UP000053424">
    <property type="component" value="Unassembled WGS sequence"/>
</dbReference>
<name>A0A0C2Z9M8_HEBCY</name>
<organism evidence="1 2">
    <name type="scientific">Hebeloma cylindrosporum</name>
    <dbReference type="NCBI Taxonomy" id="76867"/>
    <lineage>
        <taxon>Eukaryota</taxon>
        <taxon>Fungi</taxon>
        <taxon>Dikarya</taxon>
        <taxon>Basidiomycota</taxon>
        <taxon>Agaricomycotina</taxon>
        <taxon>Agaricomycetes</taxon>
        <taxon>Agaricomycetidae</taxon>
        <taxon>Agaricales</taxon>
        <taxon>Agaricineae</taxon>
        <taxon>Hymenogastraceae</taxon>
        <taxon>Hebeloma</taxon>
    </lineage>
</organism>
<evidence type="ECO:0000313" key="1">
    <source>
        <dbReference type="EMBL" id="KIM49847.1"/>
    </source>
</evidence>
<dbReference type="HOGENOM" id="CLU_2794201_0_0_1"/>
<proteinExistence type="predicted"/>
<evidence type="ECO:0000313" key="2">
    <source>
        <dbReference type="Proteomes" id="UP000053424"/>
    </source>
</evidence>
<reference evidence="2" key="2">
    <citation type="submission" date="2015-01" db="EMBL/GenBank/DDBJ databases">
        <title>Evolutionary Origins and Diversification of the Mycorrhizal Mutualists.</title>
        <authorList>
            <consortium name="DOE Joint Genome Institute"/>
            <consortium name="Mycorrhizal Genomics Consortium"/>
            <person name="Kohler A."/>
            <person name="Kuo A."/>
            <person name="Nagy L.G."/>
            <person name="Floudas D."/>
            <person name="Copeland A."/>
            <person name="Barry K.W."/>
            <person name="Cichocki N."/>
            <person name="Veneault-Fourrey C."/>
            <person name="LaButti K."/>
            <person name="Lindquist E.A."/>
            <person name="Lipzen A."/>
            <person name="Lundell T."/>
            <person name="Morin E."/>
            <person name="Murat C."/>
            <person name="Riley R."/>
            <person name="Ohm R."/>
            <person name="Sun H."/>
            <person name="Tunlid A."/>
            <person name="Henrissat B."/>
            <person name="Grigoriev I.V."/>
            <person name="Hibbett D.S."/>
            <person name="Martin F."/>
        </authorList>
    </citation>
    <scope>NUCLEOTIDE SEQUENCE [LARGE SCALE GENOMIC DNA]</scope>
    <source>
        <strain evidence="2">h7</strain>
    </source>
</reference>
<protein>
    <submittedName>
        <fullName evidence="1">Uncharacterized protein</fullName>
    </submittedName>
</protein>
<dbReference type="EMBL" id="KN831768">
    <property type="protein sequence ID" value="KIM49847.1"/>
    <property type="molecule type" value="Genomic_DNA"/>
</dbReference>
<sequence>MSIEGMRQGHSGKELLALRRHIRRWTGVVRPNERTLTVVVVNGNWLMLRRFLIVVGIRRPDNVKQGGM</sequence>
<accession>A0A0C2Z9M8</accession>
<gene>
    <name evidence="1" type="ORF">M413DRAFT_438972</name>
</gene>